<name>A0ABY9ZQA4_9ACTN</name>
<protein>
    <submittedName>
        <fullName evidence="1">Uncharacterized protein</fullName>
    </submittedName>
</protein>
<sequence length="81" mass="8798">MLNGHHRWCNRAGCTPLAHTGRIVTVNSLDGYPPVTFQLLQGHDPRALPLIVLKGGQGSVLLTVQQARAVAHVLRSQVRQA</sequence>
<dbReference type="RefSeq" id="WP_313718577.1">
    <property type="nucleotide sequence ID" value="NZ_CP134876.1"/>
</dbReference>
<reference evidence="1 2" key="1">
    <citation type="submission" date="2023-09" db="EMBL/GenBank/DDBJ databases">
        <title>Micromonospora halotolerans DSM 45598 genome sequence.</title>
        <authorList>
            <person name="Mo P."/>
        </authorList>
    </citation>
    <scope>NUCLEOTIDE SEQUENCE [LARGE SCALE GENOMIC DNA]</scope>
    <source>
        <strain evidence="1 2">DSM 45598</strain>
    </source>
</reference>
<evidence type="ECO:0000313" key="2">
    <source>
        <dbReference type="Proteomes" id="UP001303001"/>
    </source>
</evidence>
<dbReference type="EMBL" id="CP134876">
    <property type="protein sequence ID" value="WNM37042.1"/>
    <property type="molecule type" value="Genomic_DNA"/>
</dbReference>
<dbReference type="Proteomes" id="UP001303001">
    <property type="component" value="Chromosome"/>
</dbReference>
<proteinExistence type="predicted"/>
<keyword evidence="2" id="KW-1185">Reference proteome</keyword>
<gene>
    <name evidence="1" type="ORF">RMN56_17780</name>
</gene>
<accession>A0ABY9ZQA4</accession>
<evidence type="ECO:0000313" key="1">
    <source>
        <dbReference type="EMBL" id="WNM37042.1"/>
    </source>
</evidence>
<organism evidence="1 2">
    <name type="scientific">Micromonospora halotolerans</name>
    <dbReference type="NCBI Taxonomy" id="709879"/>
    <lineage>
        <taxon>Bacteria</taxon>
        <taxon>Bacillati</taxon>
        <taxon>Actinomycetota</taxon>
        <taxon>Actinomycetes</taxon>
        <taxon>Micromonosporales</taxon>
        <taxon>Micromonosporaceae</taxon>
        <taxon>Micromonospora</taxon>
    </lineage>
</organism>